<dbReference type="GO" id="GO:0003723">
    <property type="term" value="F:RNA binding"/>
    <property type="evidence" value="ECO:0007669"/>
    <property type="project" value="InterPro"/>
</dbReference>
<protein>
    <submittedName>
        <fullName evidence="1">Uncharacterized protein</fullName>
    </submittedName>
</protein>
<proteinExistence type="predicted"/>
<organism evidence="1 2">
    <name type="scientific">Onchocerca flexuosa</name>
    <dbReference type="NCBI Taxonomy" id="387005"/>
    <lineage>
        <taxon>Eukaryota</taxon>
        <taxon>Metazoa</taxon>
        <taxon>Ecdysozoa</taxon>
        <taxon>Nematoda</taxon>
        <taxon>Chromadorea</taxon>
        <taxon>Rhabditida</taxon>
        <taxon>Spirurina</taxon>
        <taxon>Spiruromorpha</taxon>
        <taxon>Filarioidea</taxon>
        <taxon>Onchocercidae</taxon>
        <taxon>Onchocerca</taxon>
    </lineage>
</organism>
<dbReference type="Proteomes" id="UP000242913">
    <property type="component" value="Unassembled WGS sequence"/>
</dbReference>
<dbReference type="AlphaFoldDB" id="A0A238BNB1"/>
<sequence>MKKADIPAIDITKFGTRKEELLIDQAILNKIWVLRRILNRMGSVEEIELLHDKLFSTKSNADF</sequence>
<dbReference type="Gene3D" id="3.40.50.300">
    <property type="entry name" value="P-loop containing nucleotide triphosphate hydrolases"/>
    <property type="match status" value="1"/>
</dbReference>
<reference evidence="1 2" key="1">
    <citation type="submission" date="2015-12" db="EMBL/GenBank/DDBJ databases">
        <title>Draft genome of the nematode, Onchocerca flexuosa.</title>
        <authorList>
            <person name="Mitreva M."/>
        </authorList>
    </citation>
    <scope>NUCLEOTIDE SEQUENCE [LARGE SCALE GENOMIC DNA]</scope>
    <source>
        <strain evidence="1">Red Deer</strain>
    </source>
</reference>
<dbReference type="PANTHER" id="PTHR46425">
    <property type="entry name" value="TRANSCRIPTION TERMINATION FACTOR RHO"/>
    <property type="match status" value="1"/>
</dbReference>
<evidence type="ECO:0000313" key="2">
    <source>
        <dbReference type="Proteomes" id="UP000242913"/>
    </source>
</evidence>
<evidence type="ECO:0000313" key="1">
    <source>
        <dbReference type="EMBL" id="OZC06743.1"/>
    </source>
</evidence>
<dbReference type="GO" id="GO:0006353">
    <property type="term" value="P:DNA-templated transcription termination"/>
    <property type="evidence" value="ECO:0007669"/>
    <property type="project" value="InterPro"/>
</dbReference>
<accession>A0A238BNB1</accession>
<dbReference type="GO" id="GO:0005524">
    <property type="term" value="F:ATP binding"/>
    <property type="evidence" value="ECO:0007669"/>
    <property type="project" value="InterPro"/>
</dbReference>
<dbReference type="EMBL" id="KZ270066">
    <property type="protein sequence ID" value="OZC06743.1"/>
    <property type="molecule type" value="Genomic_DNA"/>
</dbReference>
<gene>
    <name evidence="1" type="ORF">X798_06267</name>
</gene>
<dbReference type="OrthoDB" id="6738792at2759"/>
<dbReference type="InterPro" id="IPR004665">
    <property type="entry name" value="Term_rho"/>
</dbReference>
<dbReference type="GO" id="GO:0008186">
    <property type="term" value="F:ATP-dependent activity, acting on RNA"/>
    <property type="evidence" value="ECO:0007669"/>
    <property type="project" value="InterPro"/>
</dbReference>
<dbReference type="InterPro" id="IPR027417">
    <property type="entry name" value="P-loop_NTPase"/>
</dbReference>
<keyword evidence="2" id="KW-1185">Reference proteome</keyword>
<name>A0A238BNB1_9BILA</name>
<dbReference type="PANTHER" id="PTHR46425:SF1">
    <property type="entry name" value="TRANSCRIPTION TERMINATION FACTOR RHO"/>
    <property type="match status" value="1"/>
</dbReference>